<feature type="signal peptide" evidence="6">
    <location>
        <begin position="1"/>
        <end position="18"/>
    </location>
</feature>
<evidence type="ECO:0000256" key="5">
    <source>
        <dbReference type="ARBA" id="ARBA00023237"/>
    </source>
</evidence>
<evidence type="ECO:0000313" key="10">
    <source>
        <dbReference type="Proteomes" id="UP000594042"/>
    </source>
</evidence>
<dbReference type="InterPro" id="IPR033985">
    <property type="entry name" value="SusD-like_N"/>
</dbReference>
<proteinExistence type="inferred from homology"/>
<dbReference type="PROSITE" id="PS51257">
    <property type="entry name" value="PROKAR_LIPOPROTEIN"/>
    <property type="match status" value="1"/>
</dbReference>
<keyword evidence="4" id="KW-0472">Membrane</keyword>
<keyword evidence="10" id="KW-1185">Reference proteome</keyword>
<feature type="domain" description="SusD-like N-terminal" evidence="8">
    <location>
        <begin position="23"/>
        <end position="218"/>
    </location>
</feature>
<dbReference type="EMBL" id="AP023322">
    <property type="protein sequence ID" value="BCI63937.1"/>
    <property type="molecule type" value="Genomic_DNA"/>
</dbReference>
<evidence type="ECO:0000256" key="4">
    <source>
        <dbReference type="ARBA" id="ARBA00023136"/>
    </source>
</evidence>
<reference evidence="10" key="1">
    <citation type="submission" date="2020-07" db="EMBL/GenBank/DDBJ databases">
        <title>Complete genome sequencing of Coprobacter sp. strain 2CBH44.</title>
        <authorList>
            <person name="Sakamoto M."/>
            <person name="Murakami T."/>
            <person name="Mori H."/>
        </authorList>
    </citation>
    <scope>NUCLEOTIDE SEQUENCE [LARGE SCALE GENOMIC DNA]</scope>
    <source>
        <strain evidence="10">2CBH44</strain>
    </source>
</reference>
<dbReference type="SUPFAM" id="SSF48452">
    <property type="entry name" value="TPR-like"/>
    <property type="match status" value="1"/>
</dbReference>
<dbReference type="Pfam" id="PF14322">
    <property type="entry name" value="SusD-like_3"/>
    <property type="match status" value="1"/>
</dbReference>
<dbReference type="Pfam" id="PF07980">
    <property type="entry name" value="SusD_RagB"/>
    <property type="match status" value="1"/>
</dbReference>
<dbReference type="InterPro" id="IPR012944">
    <property type="entry name" value="SusD_RagB_dom"/>
</dbReference>
<evidence type="ECO:0000256" key="6">
    <source>
        <dbReference type="SAM" id="SignalP"/>
    </source>
</evidence>
<dbReference type="AlphaFoldDB" id="A0A7G1I2Y9"/>
<dbReference type="RefSeq" id="WP_200754840.1">
    <property type="nucleotide sequence ID" value="NZ_AP023322.1"/>
</dbReference>
<evidence type="ECO:0000259" key="8">
    <source>
        <dbReference type="Pfam" id="PF14322"/>
    </source>
</evidence>
<dbReference type="Proteomes" id="UP000594042">
    <property type="component" value="Chromosome"/>
</dbReference>
<evidence type="ECO:0000256" key="2">
    <source>
        <dbReference type="ARBA" id="ARBA00006275"/>
    </source>
</evidence>
<comment type="similarity">
    <text evidence="2">Belongs to the SusD family.</text>
</comment>
<name>A0A7G1I2Y9_9BACT</name>
<feature type="domain" description="RagB/SusD" evidence="7">
    <location>
        <begin position="358"/>
        <end position="682"/>
    </location>
</feature>
<accession>A0A7G1I2Y9</accession>
<comment type="subcellular location">
    <subcellularLocation>
        <location evidence="1">Cell outer membrane</location>
    </subcellularLocation>
</comment>
<evidence type="ECO:0000259" key="7">
    <source>
        <dbReference type="Pfam" id="PF07980"/>
    </source>
</evidence>
<keyword evidence="5" id="KW-0998">Cell outer membrane</keyword>
<keyword evidence="3 6" id="KW-0732">Signal</keyword>
<feature type="chain" id="PRO_5028989371" description="RagB/SusD family nutrient uptake outer membrane protein" evidence="6">
    <location>
        <begin position="19"/>
        <end position="682"/>
    </location>
</feature>
<evidence type="ECO:0008006" key="11">
    <source>
        <dbReference type="Google" id="ProtNLM"/>
    </source>
</evidence>
<sequence length="682" mass="77807">MKTIYKSLIIVFSIIAFTACNDFLGESPSTSVKTDDAYKDEVAVRTALIGCYSNFAQNSYRGQLYELQQCISLATAMTTTTSTVAASALGEIPANSPHILPSLYQQIYKSLDHVNVFIEKIEKSSFDQNFIDKNAGEAKFLRACMMFDLVRLFGRVPLKTSPTTYLDTEGYPREKISLIYSQIIKDLLDAEETMKEPGEQEIGYPHKWAATAYLAKVYSWVACMTKEHLQATYEEGKQADYTSDAVLMRFYNTIKNEVFPEDAENADSRYFWVKAKDAAKRVVDENVYELLPDYGNLFQGKTRNTNESILELQYSFNATSWGTSISARTSPSNRTEFNPNLLNNTSRGRTCVDWSTFAEHWRKYGDKTPYQKNRMFVTAEEVASGNYQSKPLAIHPFNFNEGSSPIKRSVNRYDPRIDISYVYMSYMRYTLNDVSGAYDVGPTAQTCFPHSGFGPAGRDRAYPFIKKHLDPTQTSTSGSNINFILYRYADLLLLYAEAMNELGKTADAINLVNTTILSRARKSGPGSVEPADWNSGLSQDSVRTLIIGEREIELIGEAHETFEFRRRGWEFVNKRIMIHDFWYADPDYGIRYALRNSSDSNDEALKAFTHGDWNRMIYGTEENPTEMKDMGEYSLPLRVYKYYSPYANNVKGFCIKQLFLPIPQQEMNTNRAIPLDDQNYGW</sequence>
<gene>
    <name evidence="9" type="ORF">Cop2CBH44_22900</name>
</gene>
<protein>
    <recommendedName>
        <fullName evidence="11">RagB/SusD family nutrient uptake outer membrane protein</fullName>
    </recommendedName>
</protein>
<organism evidence="9 10">
    <name type="scientific">Coprobacter secundus subsp. similis</name>
    <dbReference type="NCBI Taxonomy" id="2751153"/>
    <lineage>
        <taxon>Bacteria</taxon>
        <taxon>Pseudomonadati</taxon>
        <taxon>Bacteroidota</taxon>
        <taxon>Bacteroidia</taxon>
        <taxon>Bacteroidales</taxon>
        <taxon>Barnesiellaceae</taxon>
        <taxon>Coprobacter</taxon>
    </lineage>
</organism>
<evidence type="ECO:0000256" key="3">
    <source>
        <dbReference type="ARBA" id="ARBA00022729"/>
    </source>
</evidence>
<evidence type="ECO:0000256" key="1">
    <source>
        <dbReference type="ARBA" id="ARBA00004442"/>
    </source>
</evidence>
<dbReference type="InterPro" id="IPR011990">
    <property type="entry name" value="TPR-like_helical_dom_sf"/>
</dbReference>
<dbReference type="KEGG" id="copr:Cop2CBH44_22900"/>
<dbReference type="Gene3D" id="1.25.40.390">
    <property type="match status" value="1"/>
</dbReference>
<evidence type="ECO:0000313" key="9">
    <source>
        <dbReference type="EMBL" id="BCI63937.1"/>
    </source>
</evidence>
<dbReference type="GO" id="GO:0009279">
    <property type="term" value="C:cell outer membrane"/>
    <property type="evidence" value="ECO:0007669"/>
    <property type="project" value="UniProtKB-SubCell"/>
</dbReference>